<keyword evidence="6" id="KW-1015">Disulfide bond</keyword>
<dbReference type="GO" id="GO:0004370">
    <property type="term" value="F:glycerol kinase activity"/>
    <property type="evidence" value="ECO:0007669"/>
    <property type="project" value="TreeGrafter"/>
</dbReference>
<name>A0A9D1IXA0_9FIRM</name>
<dbReference type="Gene3D" id="3.30.420.40">
    <property type="match status" value="2"/>
</dbReference>
<protein>
    <submittedName>
        <fullName evidence="10">Rhamnulokinase</fullName>
    </submittedName>
</protein>
<evidence type="ECO:0000259" key="8">
    <source>
        <dbReference type="Pfam" id="PF00370"/>
    </source>
</evidence>
<dbReference type="Proteomes" id="UP000824239">
    <property type="component" value="Unassembled WGS sequence"/>
</dbReference>
<evidence type="ECO:0000256" key="4">
    <source>
        <dbReference type="ARBA" id="ARBA00022777"/>
    </source>
</evidence>
<dbReference type="AlphaFoldDB" id="A0A9D1IXA0"/>
<dbReference type="EMBL" id="DVHE01000068">
    <property type="protein sequence ID" value="HIR51381.1"/>
    <property type="molecule type" value="Genomic_DNA"/>
</dbReference>
<dbReference type="Pfam" id="PF00370">
    <property type="entry name" value="FGGY_N"/>
    <property type="match status" value="1"/>
</dbReference>
<dbReference type="Pfam" id="PF02782">
    <property type="entry name" value="FGGY_C"/>
    <property type="match status" value="1"/>
</dbReference>
<keyword evidence="7" id="KW-0684">Rhamnose metabolism</keyword>
<dbReference type="InterPro" id="IPR013449">
    <property type="entry name" value="Rhamnulokinase"/>
</dbReference>
<evidence type="ECO:0000256" key="1">
    <source>
        <dbReference type="ARBA" id="ARBA00009156"/>
    </source>
</evidence>
<evidence type="ECO:0000313" key="11">
    <source>
        <dbReference type="Proteomes" id="UP000824239"/>
    </source>
</evidence>
<dbReference type="GO" id="GO:0006071">
    <property type="term" value="P:glycerol metabolic process"/>
    <property type="evidence" value="ECO:0007669"/>
    <property type="project" value="TreeGrafter"/>
</dbReference>
<dbReference type="GO" id="GO:0005524">
    <property type="term" value="F:ATP binding"/>
    <property type="evidence" value="ECO:0007669"/>
    <property type="project" value="UniProtKB-KW"/>
</dbReference>
<gene>
    <name evidence="10" type="ORF">IAA53_08945</name>
</gene>
<keyword evidence="5" id="KW-0067">ATP-binding</keyword>
<dbReference type="InterPro" id="IPR018485">
    <property type="entry name" value="FGGY_C"/>
</dbReference>
<keyword evidence="3" id="KW-0547">Nucleotide-binding</keyword>
<dbReference type="GO" id="GO:0008993">
    <property type="term" value="F:rhamnulokinase activity"/>
    <property type="evidence" value="ECO:0007669"/>
    <property type="project" value="InterPro"/>
</dbReference>
<dbReference type="GO" id="GO:0019301">
    <property type="term" value="P:rhamnose catabolic process"/>
    <property type="evidence" value="ECO:0007669"/>
    <property type="project" value="InterPro"/>
</dbReference>
<dbReference type="SUPFAM" id="SSF53067">
    <property type="entry name" value="Actin-like ATPase domain"/>
    <property type="match status" value="2"/>
</dbReference>
<keyword evidence="4" id="KW-0418">Kinase</keyword>
<comment type="similarity">
    <text evidence="1">Belongs to the FGGY kinase family.</text>
</comment>
<organism evidence="10 11">
    <name type="scientific">Candidatus Avoscillospira avicola</name>
    <dbReference type="NCBI Taxonomy" id="2840706"/>
    <lineage>
        <taxon>Bacteria</taxon>
        <taxon>Bacillati</taxon>
        <taxon>Bacillota</taxon>
        <taxon>Clostridia</taxon>
        <taxon>Eubacteriales</taxon>
        <taxon>Oscillospiraceae</taxon>
        <taxon>Oscillospiraceae incertae sedis</taxon>
        <taxon>Candidatus Avoscillospira</taxon>
    </lineage>
</organism>
<proteinExistence type="inferred from homology"/>
<reference evidence="10" key="1">
    <citation type="submission" date="2020-10" db="EMBL/GenBank/DDBJ databases">
        <authorList>
            <person name="Gilroy R."/>
        </authorList>
    </citation>
    <scope>NUCLEOTIDE SEQUENCE</scope>
    <source>
        <strain evidence="10">ChiBcec15-4380</strain>
    </source>
</reference>
<comment type="caution">
    <text evidence="10">The sequence shown here is derived from an EMBL/GenBank/DDBJ whole genome shotgun (WGS) entry which is preliminary data.</text>
</comment>
<feature type="domain" description="Carbohydrate kinase FGGY C-terminal" evidence="9">
    <location>
        <begin position="257"/>
        <end position="448"/>
    </location>
</feature>
<evidence type="ECO:0000256" key="7">
    <source>
        <dbReference type="ARBA" id="ARBA00023308"/>
    </source>
</evidence>
<evidence type="ECO:0000313" key="10">
    <source>
        <dbReference type="EMBL" id="HIR51381.1"/>
    </source>
</evidence>
<dbReference type="InterPro" id="IPR043129">
    <property type="entry name" value="ATPase_NBD"/>
</dbReference>
<evidence type="ECO:0000256" key="6">
    <source>
        <dbReference type="ARBA" id="ARBA00023157"/>
    </source>
</evidence>
<evidence type="ECO:0000256" key="2">
    <source>
        <dbReference type="ARBA" id="ARBA00022679"/>
    </source>
</evidence>
<evidence type="ECO:0000259" key="9">
    <source>
        <dbReference type="Pfam" id="PF02782"/>
    </source>
</evidence>
<dbReference type="GO" id="GO:0005829">
    <property type="term" value="C:cytosol"/>
    <property type="evidence" value="ECO:0007669"/>
    <property type="project" value="TreeGrafter"/>
</dbReference>
<dbReference type="PANTHER" id="PTHR10196">
    <property type="entry name" value="SUGAR KINASE"/>
    <property type="match status" value="1"/>
</dbReference>
<keyword evidence="2" id="KW-0808">Transferase</keyword>
<dbReference type="InterPro" id="IPR018484">
    <property type="entry name" value="FGGY_N"/>
</dbReference>
<sequence>MKHPLNLLAFDLGASNGRAILGRFDGEKITMEELHRYENDYVRLGGVLYWDSLNLYQQMKQGFHAFRRAELGELNCFGIDTWGVDYGLLDRNGCLLGNPRSYRHAVDADMERVWKTVPFETLFARTGISTMNFNTLYQLCRRKAEGDVALEQAETMLLMPDLLGYFFTGEKKTEYTIASTTMLYNPTAGDWDWETIDAVGLPRRIFTAVEPSGTLRGSLLPDLAEELGINQVPFAAVGSHDTASAVAAVPGQGSFAFCSSGTWSLFGVETDKAILTDAVRDANFSNEGTVQGGFRPLSNIMGLWLIQECRRDWATAGHKYSWDEIVVEAQKAQPLRSIIDPGYSRFFAAGHMEEKIRDFCAATGQPQPETVGEVARCIYESLALKYRWALERLEEIKGARIESFNIVGGGIQNKLLNQMAADATNRPVTTGPIEGAAIGNLLMQAMALGELKNLEELRQVVRNSEPVHTYEPHHTQAWEDAYGKLLRFQAQEAPQP</sequence>
<reference evidence="10" key="2">
    <citation type="journal article" date="2021" name="PeerJ">
        <title>Extensive microbial diversity within the chicken gut microbiome revealed by metagenomics and culture.</title>
        <authorList>
            <person name="Gilroy R."/>
            <person name="Ravi A."/>
            <person name="Getino M."/>
            <person name="Pursley I."/>
            <person name="Horton D.L."/>
            <person name="Alikhan N.F."/>
            <person name="Baker D."/>
            <person name="Gharbi K."/>
            <person name="Hall N."/>
            <person name="Watson M."/>
            <person name="Adriaenssens E.M."/>
            <person name="Foster-Nyarko E."/>
            <person name="Jarju S."/>
            <person name="Secka A."/>
            <person name="Antonio M."/>
            <person name="Oren A."/>
            <person name="Chaudhuri R.R."/>
            <person name="La Ragione R."/>
            <person name="Hildebrand F."/>
            <person name="Pallen M.J."/>
        </authorList>
    </citation>
    <scope>NUCLEOTIDE SEQUENCE</scope>
    <source>
        <strain evidence="10">ChiBcec15-4380</strain>
    </source>
</reference>
<dbReference type="CDD" id="cd07771">
    <property type="entry name" value="ASKHA_NBD_FGGY_RhaB-like"/>
    <property type="match status" value="1"/>
</dbReference>
<accession>A0A9D1IXA0</accession>
<evidence type="ECO:0000256" key="3">
    <source>
        <dbReference type="ARBA" id="ARBA00022741"/>
    </source>
</evidence>
<evidence type="ECO:0000256" key="5">
    <source>
        <dbReference type="ARBA" id="ARBA00022840"/>
    </source>
</evidence>
<dbReference type="PANTHER" id="PTHR10196:SF93">
    <property type="entry name" value="L-RHAMNULOKINASE"/>
    <property type="match status" value="1"/>
</dbReference>
<feature type="domain" description="Carbohydrate kinase FGGY N-terminal" evidence="8">
    <location>
        <begin position="8"/>
        <end position="246"/>
    </location>
</feature>